<dbReference type="InterPro" id="IPR052897">
    <property type="entry name" value="Sec-Metab_Biosynth_Hydrolase"/>
</dbReference>
<proteinExistence type="predicted"/>
<evidence type="ECO:0000313" key="3">
    <source>
        <dbReference type="Proteomes" id="UP000193218"/>
    </source>
</evidence>
<dbReference type="PANTHER" id="PTHR37017:SF11">
    <property type="entry name" value="ESTERASE_LIPASE_THIOESTERASE DOMAIN-CONTAINING PROTEIN"/>
    <property type="match status" value="1"/>
</dbReference>
<evidence type="ECO:0000259" key="1">
    <source>
        <dbReference type="Pfam" id="PF12697"/>
    </source>
</evidence>
<dbReference type="EMBL" id="NBSH01000011">
    <property type="protein sequence ID" value="ORX35486.1"/>
    <property type="molecule type" value="Genomic_DNA"/>
</dbReference>
<protein>
    <submittedName>
        <fullName evidence="2">Alpha/beta hydrolase fold-1</fullName>
    </submittedName>
</protein>
<keyword evidence="2" id="KW-0378">Hydrolase</keyword>
<dbReference type="Gene3D" id="3.40.50.1820">
    <property type="entry name" value="alpha/beta hydrolase"/>
    <property type="match status" value="1"/>
</dbReference>
<dbReference type="SUPFAM" id="SSF53474">
    <property type="entry name" value="alpha/beta-Hydrolases"/>
    <property type="match status" value="1"/>
</dbReference>
<keyword evidence="3" id="KW-1185">Reference proteome</keyword>
<feature type="domain" description="AB hydrolase-1" evidence="1">
    <location>
        <begin position="10"/>
        <end position="269"/>
    </location>
</feature>
<dbReference type="RefSeq" id="XP_021869676.1">
    <property type="nucleotide sequence ID" value="XM_022018523.1"/>
</dbReference>
<dbReference type="GeneID" id="33560332"/>
<dbReference type="InterPro" id="IPR000073">
    <property type="entry name" value="AB_hydrolase_1"/>
</dbReference>
<organism evidence="2 3">
    <name type="scientific">Kockovaella imperatae</name>
    <dbReference type="NCBI Taxonomy" id="4999"/>
    <lineage>
        <taxon>Eukaryota</taxon>
        <taxon>Fungi</taxon>
        <taxon>Dikarya</taxon>
        <taxon>Basidiomycota</taxon>
        <taxon>Agaricomycotina</taxon>
        <taxon>Tremellomycetes</taxon>
        <taxon>Tremellales</taxon>
        <taxon>Cuniculitremaceae</taxon>
        <taxon>Kockovaella</taxon>
    </lineage>
</organism>
<gene>
    <name evidence="2" type="ORF">BD324DRAFT_652609</name>
</gene>
<dbReference type="InParanoid" id="A0A1Y1UD83"/>
<dbReference type="AlphaFoldDB" id="A0A1Y1UD83"/>
<dbReference type="OrthoDB" id="1263307at2759"/>
<name>A0A1Y1UD83_9TREE</name>
<evidence type="ECO:0000313" key="2">
    <source>
        <dbReference type="EMBL" id="ORX35486.1"/>
    </source>
</evidence>
<dbReference type="InterPro" id="IPR029058">
    <property type="entry name" value="AB_hydrolase_fold"/>
</dbReference>
<dbReference type="STRING" id="4999.A0A1Y1UD83"/>
<accession>A0A1Y1UD83</accession>
<comment type="caution">
    <text evidence="2">The sequence shown here is derived from an EMBL/GenBank/DDBJ whole genome shotgun (WGS) entry which is preliminary data.</text>
</comment>
<dbReference type="GO" id="GO:0016787">
    <property type="term" value="F:hydrolase activity"/>
    <property type="evidence" value="ECO:0007669"/>
    <property type="project" value="UniProtKB-KW"/>
</dbReference>
<dbReference type="Proteomes" id="UP000193218">
    <property type="component" value="Unassembled WGS sequence"/>
</dbReference>
<sequence length="278" mass="31329">MASSKPVFFLIQGAWIGSEVFSPVIHLLWSKGYATWCQELPHHNRDPAVTASTTAEFIRAELLKLIDNGHDVIPVCWSLGGKLAPPAFEGLWKKERESFGKSNGIVGMVFASCPLMEKVGMTSRDSQMVNDPKMMFDGADPHETFEYQDGLMTPKLGPDTPFAKSMYASLEGIYPKAHELFDPTIRPLSLATQNEPLNYVPVVKKDPESMEEPGTFHVPVAYFVTEQDRVVSKVIQEKYVNRWKDQWTQVYRFDTGHMLWVAAPEQVVDSLVDFASRV</sequence>
<dbReference type="Pfam" id="PF12697">
    <property type="entry name" value="Abhydrolase_6"/>
    <property type="match status" value="1"/>
</dbReference>
<dbReference type="PANTHER" id="PTHR37017">
    <property type="entry name" value="AB HYDROLASE-1 DOMAIN-CONTAINING PROTEIN-RELATED"/>
    <property type="match status" value="1"/>
</dbReference>
<reference evidence="2 3" key="1">
    <citation type="submission" date="2017-03" db="EMBL/GenBank/DDBJ databases">
        <title>Widespread Adenine N6-methylation of Active Genes in Fungi.</title>
        <authorList>
            <consortium name="DOE Joint Genome Institute"/>
            <person name="Mondo S.J."/>
            <person name="Dannebaum R.O."/>
            <person name="Kuo R.C."/>
            <person name="Louie K.B."/>
            <person name="Bewick A.J."/>
            <person name="Labutti K."/>
            <person name="Haridas S."/>
            <person name="Kuo A."/>
            <person name="Salamov A."/>
            <person name="Ahrendt S.R."/>
            <person name="Lau R."/>
            <person name="Bowen B.P."/>
            <person name="Lipzen A."/>
            <person name="Sullivan W."/>
            <person name="Andreopoulos W.B."/>
            <person name="Clum A."/>
            <person name="Lindquist E."/>
            <person name="Daum C."/>
            <person name="Northen T.R."/>
            <person name="Ramamoorthy G."/>
            <person name="Schmitz R.J."/>
            <person name="Gryganskyi A."/>
            <person name="Culley D."/>
            <person name="Magnuson J."/>
            <person name="James T.Y."/>
            <person name="O'Malley M.A."/>
            <person name="Stajich J.E."/>
            <person name="Spatafora J.W."/>
            <person name="Visel A."/>
            <person name="Grigoriev I.V."/>
        </authorList>
    </citation>
    <scope>NUCLEOTIDE SEQUENCE [LARGE SCALE GENOMIC DNA]</scope>
    <source>
        <strain evidence="2 3">NRRL Y-17943</strain>
    </source>
</reference>